<feature type="transmembrane region" description="Helical" evidence="1">
    <location>
        <begin position="109"/>
        <end position="127"/>
    </location>
</feature>
<reference evidence="2" key="1">
    <citation type="submission" date="2020-05" db="EMBL/GenBank/DDBJ databases">
        <title>WGS assembly of Panicum virgatum.</title>
        <authorList>
            <person name="Lovell J.T."/>
            <person name="Jenkins J."/>
            <person name="Shu S."/>
            <person name="Juenger T.E."/>
            <person name="Schmutz J."/>
        </authorList>
    </citation>
    <scope>NUCLEOTIDE SEQUENCE</scope>
    <source>
        <strain evidence="2">AP13</strain>
    </source>
</reference>
<comment type="caution">
    <text evidence="2">The sequence shown here is derived from an EMBL/GenBank/DDBJ whole genome shotgun (WGS) entry which is preliminary data.</text>
</comment>
<feature type="transmembrane region" description="Helical" evidence="1">
    <location>
        <begin position="39"/>
        <end position="60"/>
    </location>
</feature>
<organism evidence="2 3">
    <name type="scientific">Panicum virgatum</name>
    <name type="common">Blackwell switchgrass</name>
    <dbReference type="NCBI Taxonomy" id="38727"/>
    <lineage>
        <taxon>Eukaryota</taxon>
        <taxon>Viridiplantae</taxon>
        <taxon>Streptophyta</taxon>
        <taxon>Embryophyta</taxon>
        <taxon>Tracheophyta</taxon>
        <taxon>Spermatophyta</taxon>
        <taxon>Magnoliopsida</taxon>
        <taxon>Liliopsida</taxon>
        <taxon>Poales</taxon>
        <taxon>Poaceae</taxon>
        <taxon>PACMAD clade</taxon>
        <taxon>Panicoideae</taxon>
        <taxon>Panicodae</taxon>
        <taxon>Paniceae</taxon>
        <taxon>Panicinae</taxon>
        <taxon>Panicum</taxon>
        <taxon>Panicum sect. Hiantes</taxon>
    </lineage>
</organism>
<sequence>MDGSPPGGCRQWRLRWRGLRCSFCEVRVPLYLVRKVGRFVHPVCLVWAGGGGALFALGGFSSSPGFVSPAADSPVLSGCLGLSLAGRCGLAAGLLLLVGGGFGCCSPGWCPLLVAALVMAVASWLAVVRSGNGEGGIVGSGDDLVRSAHPHHRRGWGGLDAWKAEDRWAGVVWPAPAPEKRGVCP</sequence>
<evidence type="ECO:0000313" key="2">
    <source>
        <dbReference type="EMBL" id="KAG2606873.1"/>
    </source>
</evidence>
<evidence type="ECO:0000256" key="1">
    <source>
        <dbReference type="SAM" id="Phobius"/>
    </source>
</evidence>
<keyword evidence="1" id="KW-0812">Transmembrane</keyword>
<dbReference type="AlphaFoldDB" id="A0A8T0TCC8"/>
<keyword evidence="1" id="KW-0472">Membrane</keyword>
<keyword evidence="1" id="KW-1133">Transmembrane helix</keyword>
<dbReference type="Proteomes" id="UP000823388">
    <property type="component" value="Chromosome 4N"/>
</dbReference>
<feature type="transmembrane region" description="Helical" evidence="1">
    <location>
        <begin position="80"/>
        <end position="102"/>
    </location>
</feature>
<gene>
    <name evidence="2" type="ORF">PVAP13_4NG221744</name>
</gene>
<dbReference type="EMBL" id="CM029044">
    <property type="protein sequence ID" value="KAG2606873.1"/>
    <property type="molecule type" value="Genomic_DNA"/>
</dbReference>
<proteinExistence type="predicted"/>
<accession>A0A8T0TCC8</accession>
<keyword evidence="3" id="KW-1185">Reference proteome</keyword>
<evidence type="ECO:0000313" key="3">
    <source>
        <dbReference type="Proteomes" id="UP000823388"/>
    </source>
</evidence>
<name>A0A8T0TCC8_PANVG</name>
<protein>
    <submittedName>
        <fullName evidence="2">Uncharacterized protein</fullName>
    </submittedName>
</protein>